<dbReference type="Proteomes" id="UP000176451">
    <property type="component" value="Unassembled WGS sequence"/>
</dbReference>
<evidence type="ECO:0000313" key="2">
    <source>
        <dbReference type="Proteomes" id="UP000176451"/>
    </source>
</evidence>
<protein>
    <submittedName>
        <fullName evidence="1">Uncharacterized protein</fullName>
    </submittedName>
</protein>
<comment type="caution">
    <text evidence="1">The sequence shown here is derived from an EMBL/GenBank/DDBJ whole genome shotgun (WGS) entry which is preliminary data.</text>
</comment>
<organism evidence="1 2">
    <name type="scientific">Candidatus Berkelbacteria bacterium RIFCSPHIGHO2_12_FULL_36_9</name>
    <dbReference type="NCBI Taxonomy" id="1797469"/>
    <lineage>
        <taxon>Bacteria</taxon>
        <taxon>Candidatus Berkelbacteria</taxon>
    </lineage>
</organism>
<sequence>MVNERNPSEPMEIERVEEIGEQKETIKADLLEKIFQSPQFKKRLLESTNITKKTGHEAGFTVSKKKKEDNVQVLSAREGTTDSCPVERDHIDENDSYRLIELHFHPESYGLVKPSVVGGDLTVFTLENPILIIGQITNEGKINLLLMQRMTKKPLNRFYLEDIKETIADANTQKKILDVLKNAAIRAELVHFDKNKGFSNEDIDKIRSFERIV</sequence>
<proteinExistence type="predicted"/>
<evidence type="ECO:0000313" key="1">
    <source>
        <dbReference type="EMBL" id="OGD66090.1"/>
    </source>
</evidence>
<name>A0A1F5EFL7_9BACT</name>
<dbReference type="EMBL" id="MEZV01000045">
    <property type="protein sequence ID" value="OGD66090.1"/>
    <property type="molecule type" value="Genomic_DNA"/>
</dbReference>
<dbReference type="STRING" id="1797469.A3F08_02035"/>
<gene>
    <name evidence="1" type="ORF">A3F08_02035</name>
</gene>
<accession>A0A1F5EFL7</accession>
<dbReference type="AlphaFoldDB" id="A0A1F5EFL7"/>
<reference evidence="1 2" key="1">
    <citation type="journal article" date="2016" name="Nat. Commun.">
        <title>Thousands of microbial genomes shed light on interconnected biogeochemical processes in an aquifer system.</title>
        <authorList>
            <person name="Anantharaman K."/>
            <person name="Brown C.T."/>
            <person name="Hug L.A."/>
            <person name="Sharon I."/>
            <person name="Castelle C.J."/>
            <person name="Probst A.J."/>
            <person name="Thomas B.C."/>
            <person name="Singh A."/>
            <person name="Wilkins M.J."/>
            <person name="Karaoz U."/>
            <person name="Brodie E.L."/>
            <person name="Williams K.H."/>
            <person name="Hubbard S.S."/>
            <person name="Banfield J.F."/>
        </authorList>
    </citation>
    <scope>NUCLEOTIDE SEQUENCE [LARGE SCALE GENOMIC DNA]</scope>
</reference>